<dbReference type="AlphaFoldDB" id="A0A7J6Q494"/>
<evidence type="ECO:0000313" key="4">
    <source>
        <dbReference type="Proteomes" id="UP000553632"/>
    </source>
</evidence>
<evidence type="ECO:0000256" key="2">
    <source>
        <dbReference type="SAM" id="Phobius"/>
    </source>
</evidence>
<feature type="compositionally biased region" description="Basic and acidic residues" evidence="1">
    <location>
        <begin position="53"/>
        <end position="72"/>
    </location>
</feature>
<gene>
    <name evidence="3" type="ORF">FOZ63_012097</name>
</gene>
<protein>
    <submittedName>
        <fullName evidence="3">Uncharacterized protein</fullName>
    </submittedName>
</protein>
<keyword evidence="2" id="KW-1133">Transmembrane helix</keyword>
<sequence>ATDDEIEAHLISFVILQALFFFLVERCDRAVHCGVGTGSGPVEKELDDTDAIQSHEHPLERQGDKWRGEQNRKPAAHSSEDPQTSGSRTKGELTQGASQQALWFLAIIG</sequence>
<reference evidence="3 4" key="1">
    <citation type="submission" date="2020-04" db="EMBL/GenBank/DDBJ databases">
        <title>Perkinsus olseni comparative genomics.</title>
        <authorList>
            <person name="Bogema D.R."/>
        </authorList>
    </citation>
    <scope>NUCLEOTIDE SEQUENCE [LARGE SCALE GENOMIC DNA]</scope>
    <source>
        <strain evidence="3 4">ATCC PRA-207</strain>
    </source>
</reference>
<organism evidence="3 4">
    <name type="scientific">Perkinsus olseni</name>
    <name type="common">Perkinsus atlanticus</name>
    <dbReference type="NCBI Taxonomy" id="32597"/>
    <lineage>
        <taxon>Eukaryota</taxon>
        <taxon>Sar</taxon>
        <taxon>Alveolata</taxon>
        <taxon>Perkinsozoa</taxon>
        <taxon>Perkinsea</taxon>
        <taxon>Perkinsida</taxon>
        <taxon>Perkinsidae</taxon>
        <taxon>Perkinsus</taxon>
    </lineage>
</organism>
<feature type="transmembrane region" description="Helical" evidence="2">
    <location>
        <begin position="6"/>
        <end position="24"/>
    </location>
</feature>
<dbReference type="EMBL" id="JABANO010035513">
    <property type="protein sequence ID" value="KAF4703374.1"/>
    <property type="molecule type" value="Genomic_DNA"/>
</dbReference>
<evidence type="ECO:0000256" key="1">
    <source>
        <dbReference type="SAM" id="MobiDB-lite"/>
    </source>
</evidence>
<keyword evidence="4" id="KW-1185">Reference proteome</keyword>
<dbReference type="Proteomes" id="UP000553632">
    <property type="component" value="Unassembled WGS sequence"/>
</dbReference>
<keyword evidence="2" id="KW-0472">Membrane</keyword>
<feature type="region of interest" description="Disordered" evidence="1">
    <location>
        <begin position="34"/>
        <end position="95"/>
    </location>
</feature>
<comment type="caution">
    <text evidence="3">The sequence shown here is derived from an EMBL/GenBank/DDBJ whole genome shotgun (WGS) entry which is preliminary data.</text>
</comment>
<name>A0A7J6Q494_PEROL</name>
<accession>A0A7J6Q494</accession>
<evidence type="ECO:0000313" key="3">
    <source>
        <dbReference type="EMBL" id="KAF4703374.1"/>
    </source>
</evidence>
<feature type="non-terminal residue" evidence="3">
    <location>
        <position position="109"/>
    </location>
</feature>
<keyword evidence="2" id="KW-0812">Transmembrane</keyword>
<proteinExistence type="predicted"/>